<dbReference type="PANTHER" id="PTHR22748">
    <property type="entry name" value="AP ENDONUCLEASE"/>
    <property type="match status" value="1"/>
</dbReference>
<organism evidence="6 7">
    <name type="scientific">Hermanssonia centrifuga</name>
    <dbReference type="NCBI Taxonomy" id="98765"/>
    <lineage>
        <taxon>Eukaryota</taxon>
        <taxon>Fungi</taxon>
        <taxon>Dikarya</taxon>
        <taxon>Basidiomycota</taxon>
        <taxon>Agaricomycotina</taxon>
        <taxon>Agaricomycetes</taxon>
        <taxon>Polyporales</taxon>
        <taxon>Meruliaceae</taxon>
        <taxon>Hermanssonia</taxon>
    </lineage>
</organism>
<reference evidence="6 7" key="1">
    <citation type="submission" date="2018-02" db="EMBL/GenBank/DDBJ databases">
        <title>Genome sequence of the basidiomycete white-rot fungus Phlebia centrifuga.</title>
        <authorList>
            <person name="Granchi Z."/>
            <person name="Peng M."/>
            <person name="de Vries R.P."/>
            <person name="Hilden K."/>
            <person name="Makela M.R."/>
            <person name="Grigoriev I."/>
            <person name="Riley R."/>
        </authorList>
    </citation>
    <scope>NUCLEOTIDE SEQUENCE [LARGE SCALE GENOMIC DNA]</scope>
    <source>
        <strain evidence="6 7">FBCC195</strain>
    </source>
</reference>
<keyword evidence="7" id="KW-1185">Reference proteome</keyword>
<keyword evidence="3 4" id="KW-0460">Magnesium</keyword>
<dbReference type="GO" id="GO:0008311">
    <property type="term" value="F:double-stranded DNA 3'-5' DNA exonuclease activity"/>
    <property type="evidence" value="ECO:0007669"/>
    <property type="project" value="TreeGrafter"/>
</dbReference>
<evidence type="ECO:0000313" key="7">
    <source>
        <dbReference type="Proteomes" id="UP000186601"/>
    </source>
</evidence>
<dbReference type="InterPro" id="IPR036691">
    <property type="entry name" value="Endo/exonu/phosph_ase_sf"/>
</dbReference>
<dbReference type="PANTHER" id="PTHR22748:SF6">
    <property type="entry name" value="DNA-(APURINIC OR APYRIMIDINIC SITE) ENDONUCLEASE"/>
    <property type="match status" value="1"/>
</dbReference>
<dbReference type="GO" id="GO:0046872">
    <property type="term" value="F:metal ion binding"/>
    <property type="evidence" value="ECO:0007669"/>
    <property type="project" value="UniProtKB-KW"/>
</dbReference>
<feature type="binding site" evidence="4">
    <location>
        <position position="64"/>
    </location>
    <ligand>
        <name>Mg(2+)</name>
        <dbReference type="ChEBI" id="CHEBI:18420"/>
        <label>1</label>
    </ligand>
</feature>
<comment type="cofactor">
    <cofactor evidence="4">
        <name>Mg(2+)</name>
        <dbReference type="ChEBI" id="CHEBI:18420"/>
    </cofactor>
    <cofactor evidence="4">
        <name>Mn(2+)</name>
        <dbReference type="ChEBI" id="CHEBI:29035"/>
    </cofactor>
    <text evidence="4">Probably binds two magnesium or manganese ions per subunit.</text>
</comment>
<dbReference type="AlphaFoldDB" id="A0A2R6QBD4"/>
<evidence type="ECO:0000313" key="6">
    <source>
        <dbReference type="EMBL" id="PSS05424.1"/>
    </source>
</evidence>
<evidence type="ECO:0008006" key="8">
    <source>
        <dbReference type="Google" id="ProtNLM"/>
    </source>
</evidence>
<dbReference type="Proteomes" id="UP000186601">
    <property type="component" value="Unassembled WGS sequence"/>
</dbReference>
<feature type="site" description="Transition state stabilizer" evidence="5">
    <location>
        <position position="64"/>
    </location>
</feature>
<accession>A0A2R6QBD4</accession>
<dbReference type="STRING" id="98765.A0A2R6QBD4"/>
<evidence type="ECO:0000256" key="1">
    <source>
        <dbReference type="ARBA" id="ARBA00022723"/>
    </source>
</evidence>
<dbReference type="EMBL" id="MLYV02000373">
    <property type="protein sequence ID" value="PSS05424.1"/>
    <property type="molecule type" value="Genomic_DNA"/>
</dbReference>
<dbReference type="SUPFAM" id="SSF56219">
    <property type="entry name" value="DNase I-like"/>
    <property type="match status" value="1"/>
</dbReference>
<keyword evidence="2" id="KW-0378">Hydrolase</keyword>
<dbReference type="GO" id="GO:0006284">
    <property type="term" value="P:base-excision repair"/>
    <property type="evidence" value="ECO:0007669"/>
    <property type="project" value="TreeGrafter"/>
</dbReference>
<feature type="site" description="Interaction with DNA substrate" evidence="5">
    <location>
        <position position="159"/>
    </location>
</feature>
<evidence type="ECO:0000256" key="3">
    <source>
        <dbReference type="ARBA" id="ARBA00022842"/>
    </source>
</evidence>
<feature type="binding site" evidence="4">
    <location>
        <position position="158"/>
    </location>
    <ligand>
        <name>Mg(2+)</name>
        <dbReference type="ChEBI" id="CHEBI:18420"/>
        <label>1</label>
    </ligand>
</feature>
<protein>
    <recommendedName>
        <fullName evidence="8">Endonuclease/exonuclease/phosphatase domain-containing protein</fullName>
    </recommendedName>
</protein>
<dbReference type="Gene3D" id="3.60.10.10">
    <property type="entry name" value="Endonuclease/exonuclease/phosphatase"/>
    <property type="match status" value="1"/>
</dbReference>
<dbReference type="InterPro" id="IPR004808">
    <property type="entry name" value="AP_endonuc_1"/>
</dbReference>
<feature type="site" description="Important for catalytic activity" evidence="5">
    <location>
        <position position="130"/>
    </location>
</feature>
<evidence type="ECO:0000256" key="5">
    <source>
        <dbReference type="PIRSR" id="PIRSR604808-3"/>
    </source>
</evidence>
<dbReference type="GO" id="GO:0008081">
    <property type="term" value="F:phosphoric diester hydrolase activity"/>
    <property type="evidence" value="ECO:0007669"/>
    <property type="project" value="TreeGrafter"/>
</dbReference>
<proteinExistence type="predicted"/>
<dbReference type="GO" id="GO:0003906">
    <property type="term" value="F:DNA-(apurinic or apyrimidinic site) endonuclease activity"/>
    <property type="evidence" value="ECO:0007669"/>
    <property type="project" value="TreeGrafter"/>
</dbReference>
<dbReference type="OrthoDB" id="498125at2759"/>
<comment type="caution">
    <text evidence="6">The sequence shown here is derived from an EMBL/GenBank/DDBJ whole genome shotgun (WGS) entry which is preliminary data.</text>
</comment>
<feature type="binding site" evidence="4">
    <location>
        <position position="159"/>
    </location>
    <ligand>
        <name>Mg(2+)</name>
        <dbReference type="ChEBI" id="CHEBI:18420"/>
        <label>1</label>
    </ligand>
</feature>
<keyword evidence="4" id="KW-0464">Manganese</keyword>
<dbReference type="GO" id="GO:0005634">
    <property type="term" value="C:nucleus"/>
    <property type="evidence" value="ECO:0007669"/>
    <property type="project" value="TreeGrafter"/>
</dbReference>
<gene>
    <name evidence="6" type="ORF">PHLCEN_2v3913</name>
</gene>
<keyword evidence="1 4" id="KW-0479">Metal-binding</keyword>
<feature type="binding site" evidence="4">
    <location>
        <position position="62"/>
    </location>
    <ligand>
        <name>Mg(2+)</name>
        <dbReference type="ChEBI" id="CHEBI:18420"/>
        <label>1</label>
    </ligand>
</feature>
<name>A0A2R6QBD4_9APHY</name>
<evidence type="ECO:0000256" key="2">
    <source>
        <dbReference type="ARBA" id="ARBA00022801"/>
    </source>
</evidence>
<evidence type="ECO:0000256" key="4">
    <source>
        <dbReference type="PIRSR" id="PIRSR604808-2"/>
    </source>
</evidence>
<sequence length="179" mass="20500">MKSGWALVNVYALNGSEYMWKDPAGNGLPKTRNERKREFNRLLLKECQDMQSRGLRIVLIGDFNISLAKPDCFPRLRTEYPHALARKEFNEKFMPGANVVDIFRHLHGDKRSFSWFAKGKPQGQDCARVDYALVERTLVDRVAGIEYLEDPKERAHSDHAPVLLTLLNMLDLVDVSPSV</sequence>